<dbReference type="AlphaFoldDB" id="A0A3M2RW42"/>
<comment type="caution">
    <text evidence="1">The sequence shown here is derived from an EMBL/GenBank/DDBJ whole genome shotgun (WGS) entry which is preliminary data.</text>
</comment>
<dbReference type="OrthoDB" id="3927840at2759"/>
<accession>A0A3M2RW42</accession>
<gene>
    <name evidence="1" type="ORF">CDV36_010859</name>
</gene>
<dbReference type="EMBL" id="NKUJ01000239">
    <property type="protein sequence ID" value="RMJ09516.1"/>
    <property type="molecule type" value="Genomic_DNA"/>
</dbReference>
<reference evidence="1 2" key="1">
    <citation type="submission" date="2017-06" db="EMBL/GenBank/DDBJ databases">
        <title>Comparative genomic analysis of Ambrosia Fusariam Clade fungi.</title>
        <authorList>
            <person name="Stajich J.E."/>
            <person name="Carrillo J."/>
            <person name="Kijimoto T."/>
            <person name="Eskalen A."/>
            <person name="O'Donnell K."/>
            <person name="Kasson M."/>
        </authorList>
    </citation>
    <scope>NUCLEOTIDE SEQUENCE [LARGE SCALE GENOMIC DNA]</scope>
    <source>
        <strain evidence="1">UCR3666</strain>
    </source>
</reference>
<dbReference type="Proteomes" id="UP000277212">
    <property type="component" value="Unassembled WGS sequence"/>
</dbReference>
<proteinExistence type="predicted"/>
<evidence type="ECO:0000313" key="2">
    <source>
        <dbReference type="Proteomes" id="UP000277212"/>
    </source>
</evidence>
<name>A0A3M2RW42_9HYPO</name>
<protein>
    <submittedName>
        <fullName evidence="1">Uncharacterized protein</fullName>
    </submittedName>
</protein>
<sequence>MLQRLHRDDPEHFQRLASRVKSLCAVIQPDWKPRNTTADEPVQGAMIRFWQLLPFFNNLEKLELHGDISESEDYETAPEITAPPLQLRVAKLFGYIPRGVAVWLLKSGNTLEWLELGLLHWSNFPTDGDEELFPPPGDTSEDYDIDPNDEYFETVIPQPLVNFLPSSRDFKFPSEMTLPRLKHLHLCQPCKGSYGTHEVSWSISAQAQCLSDWREILLACSDTLAVLVLEQRPSIDLRGVDEQGADEVKVLENDEDGGRHRALIKMVQGLFTSEEALKRVKQVYLYGMVVGQDELGNPTDRFASGRFMRLLESGGVKCEARQGHWFMYDEDYTEYAKYMEEVHGTEETEDNGEFDFMCKQTPFLARV</sequence>
<evidence type="ECO:0000313" key="1">
    <source>
        <dbReference type="EMBL" id="RMJ09516.1"/>
    </source>
</evidence>
<organism evidence="1 2">
    <name type="scientific">Fusarium kuroshium</name>
    <dbReference type="NCBI Taxonomy" id="2010991"/>
    <lineage>
        <taxon>Eukaryota</taxon>
        <taxon>Fungi</taxon>
        <taxon>Dikarya</taxon>
        <taxon>Ascomycota</taxon>
        <taxon>Pezizomycotina</taxon>
        <taxon>Sordariomycetes</taxon>
        <taxon>Hypocreomycetidae</taxon>
        <taxon>Hypocreales</taxon>
        <taxon>Nectriaceae</taxon>
        <taxon>Fusarium</taxon>
        <taxon>Fusarium solani species complex</taxon>
    </lineage>
</organism>
<keyword evidence="2" id="KW-1185">Reference proteome</keyword>